<proteinExistence type="predicted"/>
<dbReference type="EMBL" id="FONA01000032">
    <property type="protein sequence ID" value="SFF06413.1"/>
    <property type="molecule type" value="Genomic_DNA"/>
</dbReference>
<accession>A0A1I2FN23</accession>
<dbReference type="InParanoid" id="A0A1I2FN23"/>
<sequence>MVRFPVSLLIICIFSLQWVSAQDGFRPFSEIGVRTSAVSSTAYISLDDEGSNFRGPSLGVRYLHMQTKNMGLLAEVNYSRLFFDSNDTEYDYSYIHTPFMTRFRFPFGSRNDLAINVGSYLQMVLGNHSDVIFDRRTLFGLAGGIDYGLMLGKLRISVEGRYHYNLHSNSDDADNIRSSWLEISLGICFRKLGKVVE</sequence>
<name>A0A1I2FN23_9BACT</name>
<dbReference type="Proteomes" id="UP000181976">
    <property type="component" value="Unassembled WGS sequence"/>
</dbReference>
<dbReference type="STRING" id="385682.SAMN05444380_1326"/>
<keyword evidence="2" id="KW-1185">Reference proteome</keyword>
<reference evidence="1 2" key="1">
    <citation type="submission" date="2016-10" db="EMBL/GenBank/DDBJ databases">
        <authorList>
            <person name="de Groot N.N."/>
        </authorList>
    </citation>
    <scope>NUCLEOTIDE SEQUENCE [LARGE SCALE GENOMIC DNA]</scope>
    <source>
        <strain evidence="1 2">DSM 19012</strain>
    </source>
</reference>
<dbReference type="RefSeq" id="WP_010528315.1">
    <property type="nucleotide sequence ID" value="NZ_AFSL01000079.1"/>
</dbReference>
<gene>
    <name evidence="1" type="ORF">SAMN05444380_1326</name>
</gene>
<organism evidence="1 2">
    <name type="scientific">Thermophagus xiamenensis</name>
    <dbReference type="NCBI Taxonomy" id="385682"/>
    <lineage>
        <taxon>Bacteria</taxon>
        <taxon>Pseudomonadati</taxon>
        <taxon>Bacteroidota</taxon>
        <taxon>Bacteroidia</taxon>
        <taxon>Marinilabiliales</taxon>
        <taxon>Marinilabiliaceae</taxon>
        <taxon>Thermophagus</taxon>
    </lineage>
</organism>
<dbReference type="eggNOG" id="ENOG50310MI">
    <property type="taxonomic scope" value="Bacteria"/>
</dbReference>
<dbReference type="OrthoDB" id="1116820at2"/>
<evidence type="ECO:0000313" key="1">
    <source>
        <dbReference type="EMBL" id="SFF06413.1"/>
    </source>
</evidence>
<protein>
    <submittedName>
        <fullName evidence="1">Outer membrane protein beta-barrel domain-containing protein</fullName>
    </submittedName>
</protein>
<evidence type="ECO:0000313" key="2">
    <source>
        <dbReference type="Proteomes" id="UP000181976"/>
    </source>
</evidence>
<dbReference type="AlphaFoldDB" id="A0A1I2FN23"/>